<dbReference type="RefSeq" id="WP_002652793.1">
    <property type="nucleotide sequence ID" value="NZ_CH672376.1"/>
</dbReference>
<sequence length="263" mass="29999">MQRQFWKSSSNYAPATRRRESAPTGHCCKIACSAKKDALEVESECENLEVPLEQWKVDIEFLQQWEDNLAASREHDRLFAEHSDAWAAVKAYEAETKEVVKQRAKEFKRLKGIATNLRLDTSRAQDAGAFLVRTAATAGRLGRLTGIEQQVEMLTSRREGLATGFAEGEARELERREHKVSHRQANPDKYTAERVEYAETELQTFRPAYDKRKAELDREVAKIDQELAELQTEKMRIAAAVEEYRKAQAKTIKIGQAKKADQA</sequence>
<proteinExistence type="predicted"/>
<organism evidence="2 3">
    <name type="scientific">Blastopirellula marina DSM 3645</name>
    <dbReference type="NCBI Taxonomy" id="314230"/>
    <lineage>
        <taxon>Bacteria</taxon>
        <taxon>Pseudomonadati</taxon>
        <taxon>Planctomycetota</taxon>
        <taxon>Planctomycetia</taxon>
        <taxon>Pirellulales</taxon>
        <taxon>Pirellulaceae</taxon>
        <taxon>Blastopirellula</taxon>
    </lineage>
</organism>
<evidence type="ECO:0000313" key="3">
    <source>
        <dbReference type="Proteomes" id="UP000004358"/>
    </source>
</evidence>
<dbReference type="STRING" id="314230.DSM3645_24480"/>
<gene>
    <name evidence="2" type="ORF">DSM3645_24480</name>
</gene>
<keyword evidence="1" id="KW-0175">Coiled coil</keyword>
<dbReference type="HOGENOM" id="CLU_1056310_0_0_0"/>
<feature type="coiled-coil region" evidence="1">
    <location>
        <begin position="213"/>
        <end position="250"/>
    </location>
</feature>
<dbReference type="AlphaFoldDB" id="A3ZUY7"/>
<accession>A3ZUY7</accession>
<evidence type="ECO:0000256" key="1">
    <source>
        <dbReference type="SAM" id="Coils"/>
    </source>
</evidence>
<protein>
    <submittedName>
        <fullName evidence="2">Uncharacterized protein</fullName>
    </submittedName>
</protein>
<dbReference type="EMBL" id="AANZ01000013">
    <property type="protein sequence ID" value="EAQ79723.1"/>
    <property type="molecule type" value="Genomic_DNA"/>
</dbReference>
<name>A3ZUY7_9BACT</name>
<evidence type="ECO:0000313" key="2">
    <source>
        <dbReference type="EMBL" id="EAQ79723.1"/>
    </source>
</evidence>
<reference evidence="2 3" key="1">
    <citation type="submission" date="2006-02" db="EMBL/GenBank/DDBJ databases">
        <authorList>
            <person name="Amann R."/>
            <person name="Ferriera S."/>
            <person name="Johnson J."/>
            <person name="Kravitz S."/>
            <person name="Halpern A."/>
            <person name="Remington K."/>
            <person name="Beeson K."/>
            <person name="Tran B."/>
            <person name="Rogers Y.-H."/>
            <person name="Friedman R."/>
            <person name="Venter J.C."/>
        </authorList>
    </citation>
    <scope>NUCLEOTIDE SEQUENCE [LARGE SCALE GENOMIC DNA]</scope>
    <source>
        <strain evidence="2 3">DSM 3645</strain>
    </source>
</reference>
<dbReference type="Proteomes" id="UP000004358">
    <property type="component" value="Unassembled WGS sequence"/>
</dbReference>
<comment type="caution">
    <text evidence="2">The sequence shown here is derived from an EMBL/GenBank/DDBJ whole genome shotgun (WGS) entry which is preliminary data.</text>
</comment>